<dbReference type="Proteomes" id="UP000198644">
    <property type="component" value="Unassembled WGS sequence"/>
</dbReference>
<dbReference type="RefSeq" id="WP_092014838.1">
    <property type="nucleotide sequence ID" value="NZ_FOYW01000002.1"/>
</dbReference>
<feature type="compositionally biased region" description="Basic and acidic residues" evidence="2">
    <location>
        <begin position="76"/>
        <end position="101"/>
    </location>
</feature>
<evidence type="ECO:0000313" key="4">
    <source>
        <dbReference type="Proteomes" id="UP000198644"/>
    </source>
</evidence>
<feature type="region of interest" description="Disordered" evidence="2">
    <location>
        <begin position="75"/>
        <end position="101"/>
    </location>
</feature>
<gene>
    <name evidence="3" type="ORF">SAMN05216203_3007</name>
</gene>
<evidence type="ECO:0000313" key="3">
    <source>
        <dbReference type="EMBL" id="SFR78169.1"/>
    </source>
</evidence>
<proteinExistence type="predicted"/>
<sequence>MVHKNHIISSTLSLIKSDLINADMKPAYINFLRRLLSSSRAIDDDEIQYINQELIKHAVKVKNFTEGDALSYLARHAKENRRNPDESKPKKEKSSSPKNKDNISIDYRKEMLLLKESVAELRTELRQAIDSREKWRKRAELAESKMKDNEGANDLKFRKVKAKFSRMYHPDRVAGSSFEKIMKQEVFKEFWPIIEDVEKEG</sequence>
<dbReference type="EMBL" id="FOYW01000002">
    <property type="protein sequence ID" value="SFR78169.1"/>
    <property type="molecule type" value="Genomic_DNA"/>
</dbReference>
<name>A0A1I6JH33_9GAMM</name>
<feature type="coiled-coil region" evidence="1">
    <location>
        <begin position="118"/>
        <end position="145"/>
    </location>
</feature>
<keyword evidence="1" id="KW-0175">Coiled coil</keyword>
<organism evidence="3 4">
    <name type="scientific">Marinobacter daqiaonensis</name>
    <dbReference type="NCBI Taxonomy" id="650891"/>
    <lineage>
        <taxon>Bacteria</taxon>
        <taxon>Pseudomonadati</taxon>
        <taxon>Pseudomonadota</taxon>
        <taxon>Gammaproteobacteria</taxon>
        <taxon>Pseudomonadales</taxon>
        <taxon>Marinobacteraceae</taxon>
        <taxon>Marinobacter</taxon>
    </lineage>
</organism>
<protein>
    <submittedName>
        <fullName evidence="3">Uncharacterized protein</fullName>
    </submittedName>
</protein>
<evidence type="ECO:0000256" key="1">
    <source>
        <dbReference type="SAM" id="Coils"/>
    </source>
</evidence>
<dbReference type="OrthoDB" id="8478996at2"/>
<evidence type="ECO:0000256" key="2">
    <source>
        <dbReference type="SAM" id="MobiDB-lite"/>
    </source>
</evidence>
<reference evidence="3 4" key="1">
    <citation type="submission" date="2016-10" db="EMBL/GenBank/DDBJ databases">
        <authorList>
            <person name="de Groot N.N."/>
        </authorList>
    </citation>
    <scope>NUCLEOTIDE SEQUENCE [LARGE SCALE GENOMIC DNA]</scope>
    <source>
        <strain evidence="3 4">CGMCC 1.9167</strain>
    </source>
</reference>
<dbReference type="AlphaFoldDB" id="A0A1I6JH33"/>
<accession>A0A1I6JH33</accession>
<keyword evidence="4" id="KW-1185">Reference proteome</keyword>